<keyword evidence="7 16" id="KW-0479">Metal-binding</keyword>
<comment type="subunit">
    <text evidence="5">Tetramer of two alpha and two beta chains. Forms complex with the iron protein (nitrogenase component 2).</text>
</comment>
<dbReference type="PANTHER" id="PTHR43457">
    <property type="entry name" value="NITROGENASE MOLYBDENUM-IRON PROTEIN ALPHA CHAIN"/>
    <property type="match status" value="1"/>
</dbReference>
<keyword evidence="8" id="KW-0547">Nucleotide-binding</keyword>
<dbReference type="EC" id="1.18.6.1" evidence="16"/>
<evidence type="ECO:0000256" key="10">
    <source>
        <dbReference type="ARBA" id="ARBA00023002"/>
    </source>
</evidence>
<keyword evidence="9" id="KW-0067">ATP-binding</keyword>
<keyword evidence="11 16" id="KW-0408">Iron</keyword>
<keyword evidence="10 16" id="KW-0560">Oxidoreductase</keyword>
<evidence type="ECO:0000256" key="5">
    <source>
        <dbReference type="ARBA" id="ARBA00011462"/>
    </source>
</evidence>
<feature type="domain" description="Nitrogenase/oxidoreductase component 1" evidence="17">
    <location>
        <begin position="55"/>
        <end position="507"/>
    </location>
</feature>
<sequence>MAISEKILEEILNKYPAKVKRNRKKHIVIRDPQQDRQEIEANTRTIPGIVTNRGCAFAGCKGVVLGPLKDMVHIVHGPVGCGYYSWLTRRNKAKTDEPNKNFLAYCVSTDMQESDIVFGGEKKLARMIDEVVEIFKPNGITISATCPVGLIGDDIQAVARAARAKHSLNITAYSCEGYKGVSQSAGHHIANNGLMENIVGEGQMEEPPGRYTINILGEYNIGGDSWEVERVLTDIGYDVQAVMTGNGSYAKLKNAHVAQLNLVQCHRSINYIADMLQIKYGTPWLKVNFIGIRATIESLRNMARYFGDESLITRTEEVIERELAEIEPQLEPYRKICSGKIAFCFVGGSRGHHYQGLYEELGVTTVLAGYEFAHRDDYEGRDVLPHLKTDADSKNIPELHVTPDENRYRLKIPADRLEALKQELPLNNYKGMISDMTEGSIVVDDLNHYETEEFIKIFKPDIFSSGIKDKYIPQKMGIPTKQLHNYDYSGPYAGFRGAVNFARDVAMGFATPTWNYITPPWKGKPLLEGTIEPCSADPGVKEVGAV</sequence>
<keyword evidence="6" id="KW-0500">Molybdenum</keyword>
<accession>R4KJQ1</accession>
<dbReference type="GO" id="GO:0016163">
    <property type="term" value="F:nitrogenase activity"/>
    <property type="evidence" value="ECO:0007669"/>
    <property type="project" value="UniProtKB-UniRule"/>
</dbReference>
<dbReference type="GO" id="GO:0051536">
    <property type="term" value="F:iron-sulfur cluster binding"/>
    <property type="evidence" value="ECO:0007669"/>
    <property type="project" value="UniProtKB-KW"/>
</dbReference>
<evidence type="ECO:0000256" key="15">
    <source>
        <dbReference type="RuleBase" id="RU004021"/>
    </source>
</evidence>
<dbReference type="PROSITE" id="PS00090">
    <property type="entry name" value="NITROGENASE_1_2"/>
    <property type="match status" value="1"/>
</dbReference>
<comment type="catalytic activity">
    <reaction evidence="14 16">
        <text>N2 + 8 reduced [2Fe-2S]-[ferredoxin] + 16 ATP + 16 H2O = H2 + 8 oxidized [2Fe-2S]-[ferredoxin] + 2 NH4(+) + 16 ADP + 16 phosphate + 6 H(+)</text>
        <dbReference type="Rhea" id="RHEA:21448"/>
        <dbReference type="Rhea" id="RHEA-COMP:10000"/>
        <dbReference type="Rhea" id="RHEA-COMP:10001"/>
        <dbReference type="ChEBI" id="CHEBI:15377"/>
        <dbReference type="ChEBI" id="CHEBI:15378"/>
        <dbReference type="ChEBI" id="CHEBI:17997"/>
        <dbReference type="ChEBI" id="CHEBI:18276"/>
        <dbReference type="ChEBI" id="CHEBI:28938"/>
        <dbReference type="ChEBI" id="CHEBI:30616"/>
        <dbReference type="ChEBI" id="CHEBI:33737"/>
        <dbReference type="ChEBI" id="CHEBI:33738"/>
        <dbReference type="ChEBI" id="CHEBI:43474"/>
        <dbReference type="ChEBI" id="CHEBI:456216"/>
        <dbReference type="EC" id="1.18.6.1"/>
    </reaction>
</comment>
<dbReference type="PANTHER" id="PTHR43457:SF1">
    <property type="entry name" value="NITROGENASE MOLYBDENUM-IRON PROTEIN ALPHA CHAIN"/>
    <property type="match status" value="1"/>
</dbReference>
<proteinExistence type="inferred from homology"/>
<evidence type="ECO:0000256" key="3">
    <source>
        <dbReference type="ARBA" id="ARBA00002621"/>
    </source>
</evidence>
<dbReference type="InterPro" id="IPR000318">
    <property type="entry name" value="Nase_comp1_CS"/>
</dbReference>
<dbReference type="GO" id="GO:0005524">
    <property type="term" value="F:ATP binding"/>
    <property type="evidence" value="ECO:0007669"/>
    <property type="project" value="UniProtKB-KW"/>
</dbReference>
<dbReference type="KEGG" id="dgi:Desgi_2425"/>
<dbReference type="NCBIfam" id="TIGR01862">
    <property type="entry name" value="N2-ase-Ialpha"/>
    <property type="match status" value="1"/>
</dbReference>
<dbReference type="InterPro" id="IPR005972">
    <property type="entry name" value="Nase_Mo-Fe_asu"/>
</dbReference>
<keyword evidence="13 15" id="KW-0535">Nitrogen fixation</keyword>
<evidence type="ECO:0000256" key="2">
    <source>
        <dbReference type="ARBA" id="ARBA00001969"/>
    </source>
</evidence>
<protein>
    <recommendedName>
        <fullName evidence="16">Nitrogenase protein alpha chain</fullName>
        <ecNumber evidence="16">1.18.6.1</ecNumber>
    </recommendedName>
</protein>
<evidence type="ECO:0000256" key="9">
    <source>
        <dbReference type="ARBA" id="ARBA00022840"/>
    </source>
</evidence>
<dbReference type="Gene3D" id="3.40.50.1980">
    <property type="entry name" value="Nitrogenase molybdenum iron protein domain"/>
    <property type="match status" value="3"/>
</dbReference>
<evidence type="ECO:0000256" key="4">
    <source>
        <dbReference type="ARBA" id="ARBA00011002"/>
    </source>
</evidence>
<evidence type="ECO:0000313" key="18">
    <source>
        <dbReference type="EMBL" id="AGL01837.1"/>
    </source>
</evidence>
<evidence type="ECO:0000256" key="11">
    <source>
        <dbReference type="ARBA" id="ARBA00023004"/>
    </source>
</evidence>
<evidence type="ECO:0000256" key="6">
    <source>
        <dbReference type="ARBA" id="ARBA00022505"/>
    </source>
</evidence>
<evidence type="ECO:0000256" key="13">
    <source>
        <dbReference type="ARBA" id="ARBA00023231"/>
    </source>
</evidence>
<comment type="cofactor">
    <cofactor evidence="1">
        <name>[8Fe-7S] cluster</name>
        <dbReference type="ChEBI" id="CHEBI:21143"/>
    </cofactor>
</comment>
<evidence type="ECO:0000259" key="17">
    <source>
        <dbReference type="Pfam" id="PF00148"/>
    </source>
</evidence>
<keyword evidence="19" id="KW-1185">Reference proteome</keyword>
<dbReference type="AlphaFoldDB" id="R4KJQ1"/>
<dbReference type="SUPFAM" id="SSF53807">
    <property type="entry name" value="Helical backbone' metal receptor"/>
    <property type="match status" value="1"/>
</dbReference>
<name>R4KJQ1_9FIRM</name>
<reference evidence="18 19" key="1">
    <citation type="submission" date="2012-01" db="EMBL/GenBank/DDBJ databases">
        <title>Complete sequence of Desulfotomaculum gibsoniae DSM 7213.</title>
        <authorList>
            <consortium name="US DOE Joint Genome Institute"/>
            <person name="Lucas S."/>
            <person name="Han J."/>
            <person name="Lapidus A."/>
            <person name="Cheng J.-F."/>
            <person name="Goodwin L."/>
            <person name="Pitluck S."/>
            <person name="Peters L."/>
            <person name="Ovchinnikova G."/>
            <person name="Teshima H."/>
            <person name="Detter J.C."/>
            <person name="Han C."/>
            <person name="Tapia R."/>
            <person name="Land M."/>
            <person name="Hauser L."/>
            <person name="Kyrpides N."/>
            <person name="Ivanova N."/>
            <person name="Pagani I."/>
            <person name="Parshina S."/>
            <person name="Plugge C."/>
            <person name="Muyzer G."/>
            <person name="Kuever J."/>
            <person name="Ivanova A."/>
            <person name="Nazina T."/>
            <person name="Klenk H.-P."/>
            <person name="Brambilla E."/>
            <person name="Spring S."/>
            <person name="Stams A.F."/>
            <person name="Woyke T."/>
        </authorList>
    </citation>
    <scope>NUCLEOTIDE SEQUENCE [LARGE SCALE GENOMIC DNA]</scope>
    <source>
        <strain evidence="18 19">DSM 7213</strain>
    </source>
</reference>
<dbReference type="Proteomes" id="UP000013520">
    <property type="component" value="Chromosome"/>
</dbReference>
<dbReference type="PROSITE" id="PS00699">
    <property type="entry name" value="NITROGENASE_1_1"/>
    <property type="match status" value="1"/>
</dbReference>
<keyword evidence="12" id="KW-0411">Iron-sulfur</keyword>
<comment type="cofactor">
    <cofactor evidence="2">
        <name>[7Fe-Mo-9S-C-homocitryl] cluster</name>
        <dbReference type="ChEBI" id="CHEBI:30409"/>
    </cofactor>
</comment>
<dbReference type="HOGENOM" id="CLU_025876_1_1_9"/>
<dbReference type="RefSeq" id="WP_006523081.1">
    <property type="nucleotide sequence ID" value="NC_021184.1"/>
</dbReference>
<dbReference type="InterPro" id="IPR000510">
    <property type="entry name" value="Nase/OxRdtase_comp1"/>
</dbReference>
<evidence type="ECO:0000256" key="14">
    <source>
        <dbReference type="ARBA" id="ARBA00047967"/>
    </source>
</evidence>
<dbReference type="OrthoDB" id="9767044at2"/>
<evidence type="ECO:0000256" key="1">
    <source>
        <dbReference type="ARBA" id="ARBA00001919"/>
    </source>
</evidence>
<organism evidence="18 19">
    <name type="scientific">Desulfoscipio gibsoniae DSM 7213</name>
    <dbReference type="NCBI Taxonomy" id="767817"/>
    <lineage>
        <taxon>Bacteria</taxon>
        <taxon>Bacillati</taxon>
        <taxon>Bacillota</taxon>
        <taxon>Clostridia</taxon>
        <taxon>Eubacteriales</taxon>
        <taxon>Desulfallaceae</taxon>
        <taxon>Desulfoscipio</taxon>
    </lineage>
</organism>
<gene>
    <name evidence="18" type="ORF">Desgi_2425</name>
</gene>
<evidence type="ECO:0000256" key="7">
    <source>
        <dbReference type="ARBA" id="ARBA00022723"/>
    </source>
</evidence>
<dbReference type="GO" id="GO:0046872">
    <property type="term" value="F:metal ion binding"/>
    <property type="evidence" value="ECO:0007669"/>
    <property type="project" value="UniProtKB-KW"/>
</dbReference>
<dbReference type="InterPro" id="IPR010143">
    <property type="entry name" value="Nase_comp1_asu"/>
</dbReference>
<dbReference type="GO" id="GO:0016612">
    <property type="term" value="C:molybdenum-iron nitrogenase complex"/>
    <property type="evidence" value="ECO:0007669"/>
    <property type="project" value="UniProtKB-UniRule"/>
</dbReference>
<comment type="function">
    <text evidence="3">This molybdenum-iron protein is part of the nitrogenase complex that catalyzes the key enzymatic reactions in nitrogen fixation.</text>
</comment>
<evidence type="ECO:0000256" key="16">
    <source>
        <dbReference type="RuleBase" id="RU004022"/>
    </source>
</evidence>
<evidence type="ECO:0000256" key="12">
    <source>
        <dbReference type="ARBA" id="ARBA00023014"/>
    </source>
</evidence>
<dbReference type="Pfam" id="PF00148">
    <property type="entry name" value="Oxidored_nitro"/>
    <property type="match status" value="1"/>
</dbReference>
<comment type="similarity">
    <text evidence="4 15">Belongs to the NifD/NifK/NifE/NifN family.</text>
</comment>
<dbReference type="eggNOG" id="COG2710">
    <property type="taxonomic scope" value="Bacteria"/>
</dbReference>
<dbReference type="STRING" id="767817.Desgi_2425"/>
<dbReference type="NCBIfam" id="TIGR01282">
    <property type="entry name" value="nifD"/>
    <property type="match status" value="1"/>
</dbReference>
<evidence type="ECO:0000313" key="19">
    <source>
        <dbReference type="Proteomes" id="UP000013520"/>
    </source>
</evidence>
<evidence type="ECO:0000256" key="8">
    <source>
        <dbReference type="ARBA" id="ARBA00022741"/>
    </source>
</evidence>
<dbReference type="EMBL" id="CP003273">
    <property type="protein sequence ID" value="AGL01837.1"/>
    <property type="molecule type" value="Genomic_DNA"/>
</dbReference>